<evidence type="ECO:0000313" key="1">
    <source>
        <dbReference type="EMBL" id="EJW92690.1"/>
    </source>
</evidence>
<dbReference type="AlphaFoldDB" id="J9BYP7"/>
<gene>
    <name evidence="1" type="ORF">EVA_19203</name>
</gene>
<proteinExistence type="predicted"/>
<accession>J9BYP7</accession>
<comment type="caution">
    <text evidence="1">The sequence shown here is derived from an EMBL/GenBank/DDBJ whole genome shotgun (WGS) entry which is preliminary data.</text>
</comment>
<protein>
    <submittedName>
        <fullName evidence="1">Uncharacterized protein</fullName>
    </submittedName>
</protein>
<organism evidence="1">
    <name type="scientific">gut metagenome</name>
    <dbReference type="NCBI Taxonomy" id="749906"/>
    <lineage>
        <taxon>unclassified sequences</taxon>
        <taxon>metagenomes</taxon>
        <taxon>organismal metagenomes</taxon>
    </lineage>
</organism>
<sequence>MEGNNFRVQEKLWLGTGEDVKYQFWY</sequence>
<dbReference type="EMBL" id="AMCI01007407">
    <property type="protein sequence ID" value="EJW92690.1"/>
    <property type="molecule type" value="Genomic_DNA"/>
</dbReference>
<reference evidence="1" key="1">
    <citation type="journal article" date="2012" name="PLoS ONE">
        <title>Gene sets for utilization of primary and secondary nutrition supplies in the distal gut of endangered iberian lynx.</title>
        <authorList>
            <person name="Alcaide M."/>
            <person name="Messina E."/>
            <person name="Richter M."/>
            <person name="Bargiela R."/>
            <person name="Peplies J."/>
            <person name="Huws S.A."/>
            <person name="Newbold C.J."/>
            <person name="Golyshin P.N."/>
            <person name="Simon M.A."/>
            <person name="Lopez G."/>
            <person name="Yakimov M.M."/>
            <person name="Ferrer M."/>
        </authorList>
    </citation>
    <scope>NUCLEOTIDE SEQUENCE</scope>
</reference>
<name>J9BYP7_9ZZZZ</name>
<feature type="non-terminal residue" evidence="1">
    <location>
        <position position="26"/>
    </location>
</feature>